<feature type="domain" description="Peptidase M20 dimerisation" evidence="4">
    <location>
        <begin position="203"/>
        <end position="292"/>
    </location>
</feature>
<gene>
    <name evidence="5" type="ORF">EXM22_05005</name>
</gene>
<protein>
    <submittedName>
        <fullName evidence="5">Amidohydrolase</fullName>
    </submittedName>
</protein>
<dbReference type="EMBL" id="CP036150">
    <property type="protein sequence ID" value="QEN07379.1"/>
    <property type="molecule type" value="Genomic_DNA"/>
</dbReference>
<evidence type="ECO:0000256" key="1">
    <source>
        <dbReference type="ARBA" id="ARBA00006153"/>
    </source>
</evidence>
<dbReference type="InterPro" id="IPR011650">
    <property type="entry name" value="Peptidase_M20_dimer"/>
</dbReference>
<evidence type="ECO:0000256" key="2">
    <source>
        <dbReference type="ARBA" id="ARBA00022801"/>
    </source>
</evidence>
<keyword evidence="2 5" id="KW-0378">Hydrolase</keyword>
<dbReference type="OrthoDB" id="9776731at2"/>
<dbReference type="KEGG" id="ock:EXM22_05005"/>
<dbReference type="SUPFAM" id="SSF55031">
    <property type="entry name" value="Bacterial exopeptidase dimerisation domain"/>
    <property type="match status" value="1"/>
</dbReference>
<dbReference type="InterPro" id="IPR036264">
    <property type="entry name" value="Bact_exopeptidase_dim_dom"/>
</dbReference>
<dbReference type="GO" id="GO:0016787">
    <property type="term" value="F:hydrolase activity"/>
    <property type="evidence" value="ECO:0007669"/>
    <property type="project" value="UniProtKB-KW"/>
</dbReference>
<evidence type="ECO:0000313" key="6">
    <source>
        <dbReference type="Proteomes" id="UP000324209"/>
    </source>
</evidence>
<evidence type="ECO:0000256" key="3">
    <source>
        <dbReference type="PIRSR" id="PIRSR005962-1"/>
    </source>
</evidence>
<dbReference type="PANTHER" id="PTHR11014">
    <property type="entry name" value="PEPTIDASE M20 FAMILY MEMBER"/>
    <property type="match status" value="1"/>
</dbReference>
<comment type="cofactor">
    <cofactor evidence="3">
        <name>Mn(2+)</name>
        <dbReference type="ChEBI" id="CHEBI:29035"/>
    </cofactor>
    <text evidence="3">The Mn(2+) ion enhances activity.</text>
</comment>
<keyword evidence="3" id="KW-0479">Metal-binding</keyword>
<comment type="similarity">
    <text evidence="1">Belongs to the peptidase M20 family.</text>
</comment>
<feature type="binding site" evidence="3">
    <location>
        <position position="119"/>
    </location>
    <ligand>
        <name>Mn(2+)</name>
        <dbReference type="ChEBI" id="CHEBI:29035"/>
        <label>2</label>
    </ligand>
</feature>
<name>A0A5C1QJN8_9SPIO</name>
<keyword evidence="6" id="KW-1185">Reference proteome</keyword>
<feature type="binding site" evidence="3">
    <location>
        <position position="177"/>
    </location>
    <ligand>
        <name>Mn(2+)</name>
        <dbReference type="ChEBI" id="CHEBI:29035"/>
        <label>2</label>
    </ligand>
</feature>
<dbReference type="Proteomes" id="UP000324209">
    <property type="component" value="Chromosome"/>
</dbReference>
<dbReference type="Gene3D" id="3.30.70.360">
    <property type="match status" value="1"/>
</dbReference>
<dbReference type="Gene3D" id="3.40.630.10">
    <property type="entry name" value="Zn peptidases"/>
    <property type="match status" value="1"/>
</dbReference>
<feature type="binding site" evidence="3">
    <location>
        <position position="117"/>
    </location>
    <ligand>
        <name>Mn(2+)</name>
        <dbReference type="ChEBI" id="CHEBI:29035"/>
        <label>2</label>
    </ligand>
</feature>
<reference evidence="5 6" key="1">
    <citation type="submission" date="2019-02" db="EMBL/GenBank/DDBJ databases">
        <title>Complete Genome Sequence and Methylome Analysis of free living Spirochaetas.</title>
        <authorList>
            <person name="Fomenkov A."/>
            <person name="Dubinina G."/>
            <person name="Leshcheva N."/>
            <person name="Mikheeva N."/>
            <person name="Grabovich M."/>
            <person name="Vincze T."/>
            <person name="Roberts R.J."/>
        </authorList>
    </citation>
    <scope>NUCLEOTIDE SEQUENCE [LARGE SCALE GENOMIC DNA]</scope>
    <source>
        <strain evidence="5 6">K2</strain>
    </source>
</reference>
<dbReference type="PIRSF" id="PIRSF005962">
    <property type="entry name" value="Pept_M20D_amidohydro"/>
    <property type="match status" value="1"/>
</dbReference>
<dbReference type="InterPro" id="IPR002933">
    <property type="entry name" value="Peptidase_M20"/>
</dbReference>
<dbReference type="GO" id="GO:0046872">
    <property type="term" value="F:metal ion binding"/>
    <property type="evidence" value="ECO:0007669"/>
    <property type="project" value="UniProtKB-KW"/>
</dbReference>
<accession>A0A5C1QJN8</accession>
<dbReference type="Pfam" id="PF07687">
    <property type="entry name" value="M20_dimer"/>
    <property type="match status" value="1"/>
</dbReference>
<dbReference type="SUPFAM" id="SSF53187">
    <property type="entry name" value="Zn-dependent exopeptidases"/>
    <property type="match status" value="1"/>
</dbReference>
<feature type="binding site" evidence="3">
    <location>
        <position position="153"/>
    </location>
    <ligand>
        <name>Mn(2+)</name>
        <dbReference type="ChEBI" id="CHEBI:29035"/>
        <label>2</label>
    </ligand>
</feature>
<dbReference type="AlphaFoldDB" id="A0A5C1QJN8"/>
<dbReference type="InterPro" id="IPR017439">
    <property type="entry name" value="Amidohydrolase"/>
</dbReference>
<evidence type="ECO:0000259" key="4">
    <source>
        <dbReference type="Pfam" id="PF07687"/>
    </source>
</evidence>
<dbReference type="FunFam" id="3.30.70.360:FF:000014">
    <property type="entry name" value="N-acyl-L-amino acid amidohydrolase"/>
    <property type="match status" value="1"/>
</dbReference>
<evidence type="ECO:0000313" key="5">
    <source>
        <dbReference type="EMBL" id="QEN07379.1"/>
    </source>
</evidence>
<dbReference type="NCBIfam" id="TIGR01891">
    <property type="entry name" value="amidohydrolases"/>
    <property type="match status" value="1"/>
</dbReference>
<dbReference type="PANTHER" id="PTHR11014:SF63">
    <property type="entry name" value="METALLOPEPTIDASE, PUTATIVE (AFU_ORTHOLOGUE AFUA_6G09600)-RELATED"/>
    <property type="match status" value="1"/>
</dbReference>
<dbReference type="Pfam" id="PF01546">
    <property type="entry name" value="Peptidase_M20"/>
    <property type="match status" value="1"/>
</dbReference>
<proteinExistence type="inferred from homology"/>
<keyword evidence="3" id="KW-0464">Manganese</keyword>
<sequence>MTAIKTYNYLTMTKHKISLLPEAQEILKDLKKWRRHFHQNPEIGLDVPDTADYIRQVLNENQIEILEGAPGHTVIGFLKGVDSLHSLGLRADMDALPIEEKTGLPYASHRENTMHACGHDAHMAMLLGAAVLLRQKQKTLPQDTYFIFQPGEEDPGGALPIMESGILKPLKGIFALHMDPHQSCGIGGVNREKAMASTDCFYIKLIGRGGHAALPHQSVDPIAMAAQVINSLQFIVSRLIDPVEPAVLTLGSINGGDRPNVIPDFVTLSGTIRTFSEDLRLQIQQEIRRTLDMYCTRYGATYDLEIVPGYPPVINTPRMCDFILETSRIMGDALVVNEMKQPRMAGEDFSYYLQEIPGAFYWLGCRNDEKECIFPLHHSKFNLDEDVLPLGASLHCLCALNFHQS</sequence>
<feature type="binding site" evidence="3">
    <location>
        <position position="377"/>
    </location>
    <ligand>
        <name>Mn(2+)</name>
        <dbReference type="ChEBI" id="CHEBI:29035"/>
        <label>2</label>
    </ligand>
</feature>
<organism evidence="5 6">
    <name type="scientific">Oceanispirochaeta crateris</name>
    <dbReference type="NCBI Taxonomy" id="2518645"/>
    <lineage>
        <taxon>Bacteria</taxon>
        <taxon>Pseudomonadati</taxon>
        <taxon>Spirochaetota</taxon>
        <taxon>Spirochaetia</taxon>
        <taxon>Spirochaetales</taxon>
        <taxon>Spirochaetaceae</taxon>
        <taxon>Oceanispirochaeta</taxon>
    </lineage>
</organism>